<comment type="caution">
    <text evidence="2">The sequence shown here is derived from an EMBL/GenBank/DDBJ whole genome shotgun (WGS) entry which is preliminary data.</text>
</comment>
<dbReference type="Proteomes" id="UP000011550">
    <property type="component" value="Unassembled WGS sequence"/>
</dbReference>
<evidence type="ECO:0008006" key="4">
    <source>
        <dbReference type="Google" id="ProtNLM"/>
    </source>
</evidence>
<feature type="transmembrane region" description="Helical" evidence="1">
    <location>
        <begin position="371"/>
        <end position="391"/>
    </location>
</feature>
<evidence type="ECO:0000313" key="3">
    <source>
        <dbReference type="Proteomes" id="UP000011550"/>
    </source>
</evidence>
<sequence>MSSEQPNSGGLGVLSWFFVGVIVLSTVVVPIATGPAKAAEAHLGITDVELSPDEPAPGQQTELNTVIRNGKNSPTVVEITDLYVRRQGSSNDIARIEDVGTITIGGNISVPLTVSFEKPGLKNLRVILVGQKRGGSHVRVQYPVTVHVKEPSRPQLELSAEEAVPGATRSVNVTVSNGLNHDIRQLRLVSSSPAVNFSVNERVKPQLGAGDSATFEFPARVSNSGSHPVNLTLHYADRGVKHEVTRTYHPNFDSPTNPGKVLLTDVQATQAGGSLEISATAGNVGSSTVDGVVVSVAESEQVEGSKYFVGSVEKSDFSSFTLRSDVSGNVSSVPVKVRYTVGGVEKSFTKDVNVDRQSVGPQLSNGGGGGLPLLPVGGAAVLLLIGAVVYVRKR</sequence>
<dbReference type="AlphaFoldDB" id="M0ICN6"/>
<dbReference type="PATRIC" id="fig|662479.7.peg.2025"/>
<dbReference type="RefSeq" id="WP_008320275.1">
    <property type="nucleotide sequence ID" value="NZ_AOLN01000012.1"/>
</dbReference>
<feature type="transmembrane region" description="Helical" evidence="1">
    <location>
        <begin position="12"/>
        <end position="32"/>
    </location>
</feature>
<proteinExistence type="predicted"/>
<keyword evidence="1" id="KW-0472">Membrane</keyword>
<name>M0ICN6_9EURY</name>
<dbReference type="STRING" id="662479.C440_09993"/>
<protein>
    <recommendedName>
        <fullName evidence="4">CARDB domain-containing protein</fullName>
    </recommendedName>
</protein>
<keyword evidence="1" id="KW-1133">Transmembrane helix</keyword>
<dbReference type="EMBL" id="AOLN01000012">
    <property type="protein sequence ID" value="ELZ94501.1"/>
    <property type="molecule type" value="Genomic_DNA"/>
</dbReference>
<evidence type="ECO:0000313" key="2">
    <source>
        <dbReference type="EMBL" id="ELZ94501.1"/>
    </source>
</evidence>
<dbReference type="PANTHER" id="PTHR35902">
    <property type="entry name" value="S-LAYER DOMAIN-LIKE PROTEIN-RELATED"/>
    <property type="match status" value="1"/>
</dbReference>
<dbReference type="OrthoDB" id="65070at2157"/>
<accession>M0ICN6</accession>
<keyword evidence="1" id="KW-0812">Transmembrane</keyword>
<evidence type="ECO:0000256" key="1">
    <source>
        <dbReference type="SAM" id="Phobius"/>
    </source>
</evidence>
<dbReference type="PANTHER" id="PTHR35902:SF6">
    <property type="entry name" value="CONSERVED WITHIN P. AEROPHILUM"/>
    <property type="match status" value="1"/>
</dbReference>
<keyword evidence="3" id="KW-1185">Reference proteome</keyword>
<reference evidence="2 3" key="1">
    <citation type="journal article" date="2014" name="PLoS Genet.">
        <title>Phylogenetically driven sequencing of extremely halophilic archaea reveals strategies for static and dynamic osmo-response.</title>
        <authorList>
            <person name="Becker E.A."/>
            <person name="Seitzer P.M."/>
            <person name="Tritt A."/>
            <person name="Larsen D."/>
            <person name="Krusor M."/>
            <person name="Yao A.I."/>
            <person name="Wu D."/>
            <person name="Madern D."/>
            <person name="Eisen J.A."/>
            <person name="Darling A.E."/>
            <person name="Facciotti M.T."/>
        </authorList>
    </citation>
    <scope>NUCLEOTIDE SEQUENCE [LARGE SCALE GENOMIC DNA]</scope>
    <source>
        <strain evidence="2 3">ATCC BAA-1512</strain>
    </source>
</reference>
<gene>
    <name evidence="2" type="ORF">C440_09993</name>
</gene>
<organism evidence="2 3">
    <name type="scientific">Haloferax mucosum ATCC BAA-1512</name>
    <dbReference type="NCBI Taxonomy" id="662479"/>
    <lineage>
        <taxon>Archaea</taxon>
        <taxon>Methanobacteriati</taxon>
        <taxon>Methanobacteriota</taxon>
        <taxon>Stenosarchaea group</taxon>
        <taxon>Halobacteria</taxon>
        <taxon>Halobacteriales</taxon>
        <taxon>Haloferacaceae</taxon>
        <taxon>Haloferax</taxon>
    </lineage>
</organism>